<reference evidence="2 3" key="1">
    <citation type="submission" date="2016-01" db="EMBL/GenBank/DDBJ databases">
        <title>Annotation of Pseudomonas oryzihabitans USDA-ARS-USMARC-56511.</title>
        <authorList>
            <person name="Harhay G.P."/>
            <person name="Harhay D.M."/>
            <person name="Smith T.P.L."/>
            <person name="Bono J.L."/>
            <person name="Heaton M.P."/>
            <person name="Clawson M.L."/>
            <person name="Chitko-Mckown C.G."/>
            <person name="Capik S.F."/>
            <person name="DeDonder K.D."/>
            <person name="Apley M.D."/>
            <person name="Lubbers B.V."/>
            <person name="White B.J."/>
            <person name="Larson R.L."/>
        </authorList>
    </citation>
    <scope>NUCLEOTIDE SEQUENCE [LARGE SCALE GENOMIC DNA]</scope>
    <source>
        <strain evidence="2 3">USDA-ARS-USMARC-56511</strain>
    </source>
</reference>
<dbReference type="PANTHER" id="PTHR43792">
    <property type="entry name" value="GNAT FAMILY, PUTATIVE (AFU_ORTHOLOGUE AFUA_3G00765)-RELATED-RELATED"/>
    <property type="match status" value="1"/>
</dbReference>
<gene>
    <name evidence="2" type="ORF">APT59_18860</name>
</gene>
<dbReference type="Gene3D" id="3.40.630.30">
    <property type="match status" value="1"/>
</dbReference>
<dbReference type="PANTHER" id="PTHR43792:SF1">
    <property type="entry name" value="N-ACETYLTRANSFERASE DOMAIN-CONTAINING PROTEIN"/>
    <property type="match status" value="1"/>
</dbReference>
<name>A0A0U4VSA7_9PSED</name>
<evidence type="ECO:0000259" key="1">
    <source>
        <dbReference type="PROSITE" id="PS51186"/>
    </source>
</evidence>
<protein>
    <submittedName>
        <fullName evidence="2">GCN5 family acetyltransferase</fullName>
    </submittedName>
</protein>
<accession>A0A0U4VSA7</accession>
<dbReference type="PROSITE" id="PS51186">
    <property type="entry name" value="GNAT"/>
    <property type="match status" value="1"/>
</dbReference>
<dbReference type="InterPro" id="IPR051531">
    <property type="entry name" value="N-acetyltransferase"/>
</dbReference>
<dbReference type="InterPro" id="IPR000182">
    <property type="entry name" value="GNAT_dom"/>
</dbReference>
<dbReference type="InterPro" id="IPR016181">
    <property type="entry name" value="Acyl_CoA_acyltransferase"/>
</dbReference>
<dbReference type="SUPFAM" id="SSF55729">
    <property type="entry name" value="Acyl-CoA N-acyltransferases (Nat)"/>
    <property type="match status" value="1"/>
</dbReference>
<feature type="domain" description="N-acetyltransferase" evidence="1">
    <location>
        <begin position="7"/>
        <end position="164"/>
    </location>
</feature>
<dbReference type="Proteomes" id="UP000064137">
    <property type="component" value="Chromosome"/>
</dbReference>
<dbReference type="EMBL" id="CP013987">
    <property type="protein sequence ID" value="ALZ86160.1"/>
    <property type="molecule type" value="Genomic_DNA"/>
</dbReference>
<dbReference type="GO" id="GO:0016747">
    <property type="term" value="F:acyltransferase activity, transferring groups other than amino-acyl groups"/>
    <property type="evidence" value="ECO:0007669"/>
    <property type="project" value="InterPro"/>
</dbReference>
<dbReference type="OrthoDB" id="9801656at2"/>
<keyword evidence="2" id="KW-0808">Transferase</keyword>
<dbReference type="KEGG" id="por:APT59_18860"/>
<organism evidence="2 3">
    <name type="scientific">Pseudomonas oryzihabitans</name>
    <dbReference type="NCBI Taxonomy" id="47885"/>
    <lineage>
        <taxon>Bacteria</taxon>
        <taxon>Pseudomonadati</taxon>
        <taxon>Pseudomonadota</taxon>
        <taxon>Gammaproteobacteria</taxon>
        <taxon>Pseudomonadales</taxon>
        <taxon>Pseudomonadaceae</taxon>
        <taxon>Pseudomonas</taxon>
    </lineage>
</organism>
<dbReference type="Pfam" id="PF13302">
    <property type="entry name" value="Acetyltransf_3"/>
    <property type="match status" value="1"/>
</dbReference>
<dbReference type="AlphaFoldDB" id="A0A0U4VSA7"/>
<sequence>MLADAELQLRQWRAEDGPAFAKLNADPEVMRHFPACLDRAASDALLERCRQGIAERGWGFWALERYTDGALLGLLGISPAPADLPFTPAVEIGWRLARPYWGQGYATAGAQLALACAFDTLALEEVVAFTAASNQPSLAVMRRLAMTDAGHFEHPRLPPGHPLRPHRLFRLSRARWTTARMAAE</sequence>
<evidence type="ECO:0000313" key="3">
    <source>
        <dbReference type="Proteomes" id="UP000064137"/>
    </source>
</evidence>
<dbReference type="RefSeq" id="WP_059316266.1">
    <property type="nucleotide sequence ID" value="NZ_CP013987.1"/>
</dbReference>
<proteinExistence type="predicted"/>
<evidence type="ECO:0000313" key="2">
    <source>
        <dbReference type="EMBL" id="ALZ86160.1"/>
    </source>
</evidence>